<evidence type="ECO:0000256" key="3">
    <source>
        <dbReference type="ARBA" id="ARBA00004968"/>
    </source>
</evidence>
<evidence type="ECO:0000256" key="5">
    <source>
        <dbReference type="ARBA" id="ARBA00011881"/>
    </source>
</evidence>
<keyword evidence="7" id="KW-0479">Metal-binding</keyword>
<evidence type="ECO:0000256" key="7">
    <source>
        <dbReference type="ARBA" id="ARBA00022723"/>
    </source>
</evidence>
<dbReference type="PANTHER" id="PTHR43668:SF2">
    <property type="entry name" value="ALLANTOINASE"/>
    <property type="match status" value="1"/>
</dbReference>
<dbReference type="OrthoDB" id="1924787at2759"/>
<dbReference type="InterPro" id="IPR017593">
    <property type="entry name" value="Allantoinase"/>
</dbReference>
<dbReference type="GO" id="GO:0005737">
    <property type="term" value="C:cytoplasm"/>
    <property type="evidence" value="ECO:0000318"/>
    <property type="project" value="GO_Central"/>
</dbReference>
<comment type="subunit">
    <text evidence="5">Homotetramer.</text>
</comment>
<dbReference type="PANTHER" id="PTHR43668">
    <property type="entry name" value="ALLANTOINASE"/>
    <property type="match status" value="1"/>
</dbReference>
<comment type="pathway">
    <text evidence="3">Nitrogen metabolism; (S)-allantoin degradation; allantoate from (S)-allantoin: step 1/1.</text>
</comment>
<comment type="catalytic activity">
    <reaction evidence="1">
        <text>(S)-allantoin + H2O = allantoate + H(+)</text>
        <dbReference type="Rhea" id="RHEA:17029"/>
        <dbReference type="ChEBI" id="CHEBI:15377"/>
        <dbReference type="ChEBI" id="CHEBI:15378"/>
        <dbReference type="ChEBI" id="CHEBI:15678"/>
        <dbReference type="ChEBI" id="CHEBI:17536"/>
        <dbReference type="EC" id="3.5.2.5"/>
    </reaction>
</comment>
<dbReference type="Proteomes" id="UP000001593">
    <property type="component" value="Unassembled WGS sequence"/>
</dbReference>
<dbReference type="HOGENOM" id="CLU_015572_4_0_1"/>
<proteinExistence type="inferred from homology"/>
<dbReference type="PROSITE" id="PS00482">
    <property type="entry name" value="DIHYDROOROTASE_1"/>
    <property type="match status" value="1"/>
</dbReference>
<feature type="domain" description="Amidohydrolase-related" evidence="10">
    <location>
        <begin position="1"/>
        <end position="375"/>
    </location>
</feature>
<dbReference type="KEGG" id="nve:5521564"/>
<dbReference type="OMA" id="SRLHVCH"/>
<dbReference type="Pfam" id="PF01979">
    <property type="entry name" value="Amidohydro_1"/>
    <property type="match status" value="1"/>
</dbReference>
<dbReference type="Gene3D" id="2.30.40.10">
    <property type="entry name" value="Urease, subunit C, domain 1"/>
    <property type="match status" value="1"/>
</dbReference>
<dbReference type="InterPro" id="IPR006680">
    <property type="entry name" value="Amidohydro-rel"/>
</dbReference>
<sequence>MPGVVDSHVHINQPGRTQWEGFETATQAAASGGITTLVDMPLNSIPPTTTVQGLKAKMQSAQGKCWVDVAFWGGVIPGNQDELQDMIRMGVRGFKCFLIHSGVEEFPHVSEAGVCTALEKMRGFGSVLLFHAEVDEGIPVPKDDKQKYDTFLKTRPESMENKAIEMVIHLCDHYRVPCHIVHLSSGSALDSIRSARSSGIPLTVETTHHYLSLTAEEVPDGATQYKCCPPIRDRSNQEVLWNAVKFRDIDLVVSDHSPCTPDLKLLDQGDFIGAWGGISSLQYGLSLFWSGARCRGLGLHDVVRVLCEQPSKLCSLQHRKGMISVGKDADFVIWDPNEEFMVKSSDIRHRNKVTPYAGKKLFGRVHQTILRGQVVFSGNTVHEEPLGDFLLDGTQPR</sequence>
<dbReference type="STRING" id="45351.A7RH45"/>
<dbReference type="FunFam" id="2.30.40.10:FF:000028">
    <property type="entry name" value="Dal1p"/>
    <property type="match status" value="1"/>
</dbReference>
<dbReference type="NCBIfam" id="TIGR03178">
    <property type="entry name" value="allantoinase"/>
    <property type="match status" value="1"/>
</dbReference>
<organism evidence="11 12">
    <name type="scientific">Nematostella vectensis</name>
    <name type="common">Starlet sea anemone</name>
    <dbReference type="NCBI Taxonomy" id="45351"/>
    <lineage>
        <taxon>Eukaryota</taxon>
        <taxon>Metazoa</taxon>
        <taxon>Cnidaria</taxon>
        <taxon>Anthozoa</taxon>
        <taxon>Hexacorallia</taxon>
        <taxon>Actiniaria</taxon>
        <taxon>Edwardsiidae</taxon>
        <taxon>Nematostella</taxon>
    </lineage>
</organism>
<evidence type="ECO:0000259" key="10">
    <source>
        <dbReference type="Pfam" id="PF01979"/>
    </source>
</evidence>
<evidence type="ECO:0000256" key="6">
    <source>
        <dbReference type="ARBA" id="ARBA00012863"/>
    </source>
</evidence>
<accession>A7RH45</accession>
<evidence type="ECO:0000256" key="2">
    <source>
        <dbReference type="ARBA" id="ARBA00001947"/>
    </source>
</evidence>
<dbReference type="PhylomeDB" id="A7RH45"/>
<comment type="similarity">
    <text evidence="4">Belongs to the metallo-dependent hydrolases superfamily. Allantoinase family.</text>
</comment>
<protein>
    <recommendedName>
        <fullName evidence="6">allantoinase</fullName>
        <ecNumber evidence="6">3.5.2.5</ecNumber>
    </recommendedName>
</protein>
<gene>
    <name evidence="11" type="ORF">NEMVEDRAFT_v1g158591</name>
</gene>
<dbReference type="SUPFAM" id="SSF51556">
    <property type="entry name" value="Metallo-dependent hydrolases"/>
    <property type="match status" value="1"/>
</dbReference>
<dbReference type="FunFam" id="3.20.20.140:FF:000032">
    <property type="entry name" value="Allantoinase Dal1"/>
    <property type="match status" value="1"/>
</dbReference>
<dbReference type="GO" id="GO:0006145">
    <property type="term" value="P:purine nucleobase catabolic process"/>
    <property type="evidence" value="ECO:0000318"/>
    <property type="project" value="GO_Central"/>
</dbReference>
<dbReference type="EMBL" id="DS469510">
    <property type="protein sequence ID" value="EDO49158.1"/>
    <property type="molecule type" value="Genomic_DNA"/>
</dbReference>
<dbReference type="AlphaFoldDB" id="A7RH45"/>
<evidence type="ECO:0000313" key="11">
    <source>
        <dbReference type="EMBL" id="EDO49158.1"/>
    </source>
</evidence>
<evidence type="ECO:0000256" key="4">
    <source>
        <dbReference type="ARBA" id="ARBA00010368"/>
    </source>
</evidence>
<dbReference type="eggNOG" id="KOG2584">
    <property type="taxonomic scope" value="Eukaryota"/>
</dbReference>
<reference evidence="11 12" key="1">
    <citation type="journal article" date="2007" name="Science">
        <title>Sea anemone genome reveals ancestral eumetazoan gene repertoire and genomic organization.</title>
        <authorList>
            <person name="Putnam N.H."/>
            <person name="Srivastava M."/>
            <person name="Hellsten U."/>
            <person name="Dirks B."/>
            <person name="Chapman J."/>
            <person name="Salamov A."/>
            <person name="Terry A."/>
            <person name="Shapiro H."/>
            <person name="Lindquist E."/>
            <person name="Kapitonov V.V."/>
            <person name="Jurka J."/>
            <person name="Genikhovich G."/>
            <person name="Grigoriev I.V."/>
            <person name="Lucas S.M."/>
            <person name="Steele R.E."/>
            <person name="Finnerty J.R."/>
            <person name="Technau U."/>
            <person name="Martindale M.Q."/>
            <person name="Rokhsar D.S."/>
        </authorList>
    </citation>
    <scope>NUCLEOTIDE SEQUENCE [LARGE SCALE GENOMIC DNA]</scope>
    <source>
        <strain evidence="12">CH2 X CH6</strain>
    </source>
</reference>
<name>A7RH45_NEMVE</name>
<dbReference type="InParanoid" id="A7RH45"/>
<dbReference type="InterPro" id="IPR032466">
    <property type="entry name" value="Metal_Hydrolase"/>
</dbReference>
<dbReference type="GO" id="GO:0004038">
    <property type="term" value="F:allantoinase activity"/>
    <property type="evidence" value="ECO:0000318"/>
    <property type="project" value="GO_Central"/>
</dbReference>
<dbReference type="GO" id="GO:0008270">
    <property type="term" value="F:zinc ion binding"/>
    <property type="evidence" value="ECO:0007669"/>
    <property type="project" value="InterPro"/>
</dbReference>
<dbReference type="Gene3D" id="3.20.20.140">
    <property type="entry name" value="Metal-dependent hydrolases"/>
    <property type="match status" value="1"/>
</dbReference>
<dbReference type="PROSITE" id="PS01137">
    <property type="entry name" value="TATD_1"/>
    <property type="match status" value="1"/>
</dbReference>
<dbReference type="EC" id="3.5.2.5" evidence="6"/>
<evidence type="ECO:0000256" key="8">
    <source>
        <dbReference type="ARBA" id="ARBA00022801"/>
    </source>
</evidence>
<dbReference type="GO" id="GO:0050897">
    <property type="term" value="F:cobalt ion binding"/>
    <property type="evidence" value="ECO:0007669"/>
    <property type="project" value="InterPro"/>
</dbReference>
<dbReference type="UniPathway" id="UPA00395">
    <property type="reaction ID" value="UER00653"/>
</dbReference>
<evidence type="ECO:0000256" key="1">
    <source>
        <dbReference type="ARBA" id="ARBA00001756"/>
    </source>
</evidence>
<dbReference type="InterPro" id="IPR050138">
    <property type="entry name" value="DHOase/Allantoinase_Hydrolase"/>
</dbReference>
<dbReference type="SUPFAM" id="SSF51338">
    <property type="entry name" value="Composite domain of metallo-dependent hydrolases"/>
    <property type="match status" value="1"/>
</dbReference>
<evidence type="ECO:0000313" key="12">
    <source>
        <dbReference type="Proteomes" id="UP000001593"/>
    </source>
</evidence>
<dbReference type="InterPro" id="IPR002195">
    <property type="entry name" value="Dihydroorotase_CS"/>
</dbReference>
<keyword evidence="8" id="KW-0378">Hydrolase</keyword>
<dbReference type="InterPro" id="IPR011059">
    <property type="entry name" value="Metal-dep_hydrolase_composite"/>
</dbReference>
<dbReference type="InterPro" id="IPR018228">
    <property type="entry name" value="DNase_TatD-rel_CS"/>
</dbReference>
<keyword evidence="9" id="KW-0862">Zinc</keyword>
<evidence type="ECO:0000256" key="9">
    <source>
        <dbReference type="ARBA" id="ARBA00022833"/>
    </source>
</evidence>
<dbReference type="GO" id="GO:0000256">
    <property type="term" value="P:allantoin catabolic process"/>
    <property type="evidence" value="ECO:0007669"/>
    <property type="project" value="UniProtKB-UniPathway"/>
</dbReference>
<comment type="cofactor">
    <cofactor evidence="2">
        <name>Zn(2+)</name>
        <dbReference type="ChEBI" id="CHEBI:29105"/>
    </cofactor>
</comment>
<keyword evidence="12" id="KW-1185">Reference proteome</keyword>